<feature type="transmembrane region" description="Helical" evidence="1">
    <location>
        <begin position="34"/>
        <end position="53"/>
    </location>
</feature>
<keyword evidence="1" id="KW-0472">Membrane</keyword>
<proteinExistence type="predicted"/>
<name>A0A3E0VZD6_9MICO</name>
<keyword evidence="1" id="KW-1133">Transmembrane helix</keyword>
<dbReference type="AlphaFoldDB" id="A0A3E0VZD6"/>
<dbReference type="Proteomes" id="UP000256709">
    <property type="component" value="Unassembled WGS sequence"/>
</dbReference>
<keyword evidence="1" id="KW-0812">Transmembrane</keyword>
<dbReference type="OrthoDB" id="5082313at2"/>
<reference evidence="2 3" key="1">
    <citation type="submission" date="2017-04" db="EMBL/GenBank/DDBJ databases">
        <title>Comparative genome analysis of Subtercola boreus.</title>
        <authorList>
            <person name="Cho Y.-J."/>
            <person name="Cho A."/>
            <person name="Kim O.-S."/>
            <person name="Lee J.-I."/>
        </authorList>
    </citation>
    <scope>NUCLEOTIDE SEQUENCE [LARGE SCALE GENOMIC DNA]</scope>
    <source>
        <strain evidence="2 3">P27444</strain>
    </source>
</reference>
<dbReference type="EMBL" id="NBXA01000007">
    <property type="protein sequence ID" value="RFA15464.1"/>
    <property type="molecule type" value="Genomic_DNA"/>
</dbReference>
<accession>A0A3E0VZD6</accession>
<evidence type="ECO:0000313" key="2">
    <source>
        <dbReference type="EMBL" id="RFA15464.1"/>
    </source>
</evidence>
<evidence type="ECO:0000313" key="3">
    <source>
        <dbReference type="Proteomes" id="UP000256709"/>
    </source>
</evidence>
<protein>
    <submittedName>
        <fullName evidence="2">Uncharacterized protein</fullName>
    </submittedName>
</protein>
<feature type="transmembrane region" description="Helical" evidence="1">
    <location>
        <begin position="89"/>
        <end position="106"/>
    </location>
</feature>
<sequence>MIPPARIIVLWLAALFSAYHLVLAAYSIGTPASPWPVVAAMVLYAGVTALSLWPTGAAVMPRWMAVLCLVAGILITVLVLSQLDGQVTNGYATWSVAAVGTLMTIVTVRGRALFGWIGIVVLGVSILAWSDPLRLTTTGWIGSAVWVGVAHALTHALSRASRDTTLFARAELDAAAWHATQEAQLTEGRHRLDNMNRVAGPMLHHIVDLDGVISAEDRRECLHLEGAIRDEIRGRHLLNEDVRTEVLAARRRGIEVTLLDDGGLEDLSARARERIHSRLASQISRSRADRLIVRTGVDSTTAAVTIVGLRVGDDPVAAVLGSEGDGDEVAEWLEIPKDGRER</sequence>
<feature type="transmembrane region" description="Helical" evidence="1">
    <location>
        <begin position="135"/>
        <end position="153"/>
    </location>
</feature>
<feature type="transmembrane region" description="Helical" evidence="1">
    <location>
        <begin position="65"/>
        <end position="83"/>
    </location>
</feature>
<gene>
    <name evidence="2" type="ORF">B7R21_04170</name>
</gene>
<organism evidence="2 3">
    <name type="scientific">Subtercola boreus</name>
    <dbReference type="NCBI Taxonomy" id="120213"/>
    <lineage>
        <taxon>Bacteria</taxon>
        <taxon>Bacillati</taxon>
        <taxon>Actinomycetota</taxon>
        <taxon>Actinomycetes</taxon>
        <taxon>Micrococcales</taxon>
        <taxon>Microbacteriaceae</taxon>
        <taxon>Subtercola</taxon>
    </lineage>
</organism>
<feature type="transmembrane region" description="Helical" evidence="1">
    <location>
        <begin position="113"/>
        <end position="129"/>
    </location>
</feature>
<comment type="caution">
    <text evidence="2">The sequence shown here is derived from an EMBL/GenBank/DDBJ whole genome shotgun (WGS) entry which is preliminary data.</text>
</comment>
<evidence type="ECO:0000256" key="1">
    <source>
        <dbReference type="SAM" id="Phobius"/>
    </source>
</evidence>